<evidence type="ECO:0000313" key="1">
    <source>
        <dbReference type="EMBL" id="MPN60285.1"/>
    </source>
</evidence>
<sequence length="81" mass="9476">MPYRIGFFFVDGEIEIVPDGFIIAVHNVRDAPLFRIHFFAKLDTLRSVGAFLLRQRPKDGQHKFAVAQYRHICGQEQRFNI</sequence>
<comment type="caution">
    <text evidence="1">The sequence shown here is derived from an EMBL/GenBank/DDBJ whole genome shotgun (WGS) entry which is preliminary data.</text>
</comment>
<accession>A0A645J9B9</accession>
<gene>
    <name evidence="1" type="ORF">SDC9_208011</name>
</gene>
<name>A0A645J9B9_9ZZZZ</name>
<dbReference type="AlphaFoldDB" id="A0A645J9B9"/>
<reference evidence="1" key="1">
    <citation type="submission" date="2019-08" db="EMBL/GenBank/DDBJ databases">
        <authorList>
            <person name="Kucharzyk K."/>
            <person name="Murdoch R.W."/>
            <person name="Higgins S."/>
            <person name="Loffler F."/>
        </authorList>
    </citation>
    <scope>NUCLEOTIDE SEQUENCE</scope>
</reference>
<organism evidence="1">
    <name type="scientific">bioreactor metagenome</name>
    <dbReference type="NCBI Taxonomy" id="1076179"/>
    <lineage>
        <taxon>unclassified sequences</taxon>
        <taxon>metagenomes</taxon>
        <taxon>ecological metagenomes</taxon>
    </lineage>
</organism>
<proteinExistence type="predicted"/>
<dbReference type="EMBL" id="VSSQ01135345">
    <property type="protein sequence ID" value="MPN60285.1"/>
    <property type="molecule type" value="Genomic_DNA"/>
</dbReference>
<protein>
    <submittedName>
        <fullName evidence="1">Uncharacterized protein</fullName>
    </submittedName>
</protein>